<gene>
    <name evidence="1" type="ORF">RO3G_04940</name>
</gene>
<dbReference type="GeneID" id="93611911"/>
<dbReference type="RefSeq" id="XP_067515631.1">
    <property type="nucleotide sequence ID" value="XM_067659530.1"/>
</dbReference>
<organism evidence="1 2">
    <name type="scientific">Rhizopus delemar (strain RA 99-880 / ATCC MYA-4621 / FGSC 9543 / NRRL 43880)</name>
    <name type="common">Mucormycosis agent</name>
    <name type="synonym">Rhizopus arrhizus var. delemar</name>
    <dbReference type="NCBI Taxonomy" id="246409"/>
    <lineage>
        <taxon>Eukaryota</taxon>
        <taxon>Fungi</taxon>
        <taxon>Fungi incertae sedis</taxon>
        <taxon>Mucoromycota</taxon>
        <taxon>Mucoromycotina</taxon>
        <taxon>Mucoromycetes</taxon>
        <taxon>Mucorales</taxon>
        <taxon>Mucorineae</taxon>
        <taxon>Rhizopodaceae</taxon>
        <taxon>Rhizopus</taxon>
    </lineage>
</organism>
<dbReference type="AlphaFoldDB" id="I1BVK5"/>
<keyword evidence="2" id="KW-1185">Reference proteome</keyword>
<dbReference type="Proteomes" id="UP000009138">
    <property type="component" value="Unassembled WGS sequence"/>
</dbReference>
<reference evidence="1 2" key="1">
    <citation type="journal article" date="2009" name="PLoS Genet.">
        <title>Genomic analysis of the basal lineage fungus Rhizopus oryzae reveals a whole-genome duplication.</title>
        <authorList>
            <person name="Ma L.-J."/>
            <person name="Ibrahim A.S."/>
            <person name="Skory C."/>
            <person name="Grabherr M.G."/>
            <person name="Burger G."/>
            <person name="Butler M."/>
            <person name="Elias M."/>
            <person name="Idnurm A."/>
            <person name="Lang B.F."/>
            <person name="Sone T."/>
            <person name="Abe A."/>
            <person name="Calvo S.E."/>
            <person name="Corrochano L.M."/>
            <person name="Engels R."/>
            <person name="Fu J."/>
            <person name="Hansberg W."/>
            <person name="Kim J.-M."/>
            <person name="Kodira C.D."/>
            <person name="Koehrsen M.J."/>
            <person name="Liu B."/>
            <person name="Miranda-Saavedra D."/>
            <person name="O'Leary S."/>
            <person name="Ortiz-Castellanos L."/>
            <person name="Poulter R."/>
            <person name="Rodriguez-Romero J."/>
            <person name="Ruiz-Herrera J."/>
            <person name="Shen Y.-Q."/>
            <person name="Zeng Q."/>
            <person name="Galagan J."/>
            <person name="Birren B.W."/>
            <person name="Cuomo C.A."/>
            <person name="Wickes B.L."/>
        </authorList>
    </citation>
    <scope>NUCLEOTIDE SEQUENCE [LARGE SCALE GENOMIC DNA]</scope>
    <source>
        <strain evidence="2">RA 99-880 / ATCC MYA-4621 / FGSC 9543 / NRRL 43880</strain>
    </source>
</reference>
<name>I1BVK5_RHIO9</name>
<protein>
    <submittedName>
        <fullName evidence="1">Uncharacterized protein</fullName>
    </submittedName>
</protein>
<accession>I1BVK5</accession>
<evidence type="ECO:0000313" key="2">
    <source>
        <dbReference type="Proteomes" id="UP000009138"/>
    </source>
</evidence>
<dbReference type="InParanoid" id="I1BVK5"/>
<sequence>MVAQYPTLGTFILGRICFLLHWMQLKEENEEKYSHKKRRSPTVNMLTQNFVNRIPIEIRTTPC</sequence>
<proteinExistence type="predicted"/>
<dbReference type="EMBL" id="CH476734">
    <property type="protein sequence ID" value="EIE80235.1"/>
    <property type="molecule type" value="Genomic_DNA"/>
</dbReference>
<dbReference type="VEuPathDB" id="FungiDB:RO3G_04940"/>
<evidence type="ECO:0000313" key="1">
    <source>
        <dbReference type="EMBL" id="EIE80235.1"/>
    </source>
</evidence>